<dbReference type="Gene3D" id="2.40.170.20">
    <property type="entry name" value="TonB-dependent receptor, beta-barrel domain"/>
    <property type="match status" value="1"/>
</dbReference>
<keyword evidence="2" id="KW-0472">Membrane</keyword>
<gene>
    <name evidence="5" type="ORF">E7101_09185</name>
</gene>
<dbReference type="Pfam" id="PF14905">
    <property type="entry name" value="OMP_b-brl_3"/>
    <property type="match status" value="1"/>
</dbReference>
<dbReference type="GO" id="GO:0009279">
    <property type="term" value="C:cell outer membrane"/>
    <property type="evidence" value="ECO:0007669"/>
    <property type="project" value="UniProtKB-SubCell"/>
</dbReference>
<evidence type="ECO:0000256" key="2">
    <source>
        <dbReference type="ARBA" id="ARBA00023136"/>
    </source>
</evidence>
<comment type="caution">
    <text evidence="5">The sequence shown here is derived from an EMBL/GenBank/DDBJ whole genome shotgun (WGS) entry which is preliminary data.</text>
</comment>
<sequence>MKRVIILLLFISVAISVKAQRVTREYNNVSLSEALRQLNEQTEDYTISFLYNELEDFRITTSIHRKSVPDAIRQMIGFYPIRMSIDSTEITVECPQKTANRYKGTIIDEQGLPVAYANIALLSPQDSTLITGGVSNESGLFVIPCEQKPVLARISFVGYKTIYKQCNTKEIGTIRMQPETLTLKGVTVKGQRLLYTATDNGLKVTVQGTPLEQFGSVTDMLTHLPLMMSNGEIAGHGKPEVYINNKKVRNEDELNRLRADEILSAEIITNPGVEYGAEVTSVIRLKTIRKTGEGWSGNFSAVYSQGKEYYANGNAALNYRTRNGMDFFARGFLTSNNLVVNATANDQLQASSTWDFKKENTFLNRYNYYFADLGWNWEISEKHSLGLTYTANNYITDATRSIETDEEVWRDSQFKEAETNKTVTSLKPWMEHAVNAYYVGEIGKWKLDFSADYYGGHSESNMEGGTVGEKGVGSKTLTKNNLLAEKLVVTAPIPSGTLTFGEEVSGVDRKSDFTQSGFSADNSVHQQTVTWSLFANYALQVRKFNLNAGLRWQNEHNDYETNGRKDAEQSPDYHVLIPRLSLSYRTDRWTHTFSYQCFRRNPAYSTLSTAINYRSKYEYQTGNPYLSPTTTHYVSWTTNYRWVHAELYYQYIKNLNYSFQVAYDDIDHPGVILDDRRNVPKSQNYGMEVSVSPKIGIWQMNYSADFYFNNRDLEAIGIKHKWNGLGTYFNLDNTLSLPHDWLLNIRMELEPYNEQGCSQTKTTGGIDLRLSHQFLKDKSLSVAIFANDILHTRYIEMTAYGGINVRTQFREYRDTRRIGINLSWKFNATRSRYKGSHAGQSERNRL</sequence>
<accession>A0A9D5S9S4</accession>
<protein>
    <submittedName>
        <fullName evidence="5">TonB-dependent receptor</fullName>
    </submittedName>
</protein>
<evidence type="ECO:0000256" key="1">
    <source>
        <dbReference type="ARBA" id="ARBA00004442"/>
    </source>
</evidence>
<organism evidence="5 6">
    <name type="scientific">Xylanibacter ruminicola</name>
    <name type="common">Prevotella ruminicola</name>
    <dbReference type="NCBI Taxonomy" id="839"/>
    <lineage>
        <taxon>Bacteria</taxon>
        <taxon>Pseudomonadati</taxon>
        <taxon>Bacteroidota</taxon>
        <taxon>Bacteroidia</taxon>
        <taxon>Bacteroidales</taxon>
        <taxon>Prevotellaceae</taxon>
        <taxon>Xylanibacter</taxon>
    </lineage>
</organism>
<evidence type="ECO:0000259" key="4">
    <source>
        <dbReference type="Pfam" id="PF14905"/>
    </source>
</evidence>
<comment type="subcellular location">
    <subcellularLocation>
        <location evidence="1">Cell outer membrane</location>
    </subcellularLocation>
</comment>
<feature type="domain" description="Outer membrane protein beta-barrel" evidence="4">
    <location>
        <begin position="444"/>
        <end position="824"/>
    </location>
</feature>
<dbReference type="InterPro" id="IPR041700">
    <property type="entry name" value="OMP_b-brl_3"/>
</dbReference>
<proteinExistence type="predicted"/>
<reference evidence="5" key="1">
    <citation type="submission" date="2019-04" db="EMBL/GenBank/DDBJ databases">
        <title>Evolution of Biomass-Degrading Anaerobic Consortia Revealed by Metagenomics.</title>
        <authorList>
            <person name="Peng X."/>
        </authorList>
    </citation>
    <scope>NUCLEOTIDE SEQUENCE</scope>
    <source>
        <strain evidence="5">SIG140</strain>
    </source>
</reference>
<evidence type="ECO:0000256" key="3">
    <source>
        <dbReference type="ARBA" id="ARBA00023237"/>
    </source>
</evidence>
<dbReference type="SUPFAM" id="SSF56935">
    <property type="entry name" value="Porins"/>
    <property type="match status" value="1"/>
</dbReference>
<dbReference type="InterPro" id="IPR036942">
    <property type="entry name" value="Beta-barrel_TonB_sf"/>
</dbReference>
<evidence type="ECO:0000313" key="6">
    <source>
        <dbReference type="Proteomes" id="UP000806522"/>
    </source>
</evidence>
<dbReference type="Proteomes" id="UP000806522">
    <property type="component" value="Unassembled WGS sequence"/>
</dbReference>
<evidence type="ECO:0000313" key="5">
    <source>
        <dbReference type="EMBL" id="MBE6271111.1"/>
    </source>
</evidence>
<keyword evidence="5" id="KW-0675">Receptor</keyword>
<keyword evidence="3" id="KW-0998">Cell outer membrane</keyword>
<dbReference type="SUPFAM" id="SSF49464">
    <property type="entry name" value="Carboxypeptidase regulatory domain-like"/>
    <property type="match status" value="1"/>
</dbReference>
<dbReference type="AlphaFoldDB" id="A0A9D5S9S4"/>
<name>A0A9D5S9S4_XYLRU</name>
<dbReference type="EMBL" id="SUYC01000009">
    <property type="protein sequence ID" value="MBE6271111.1"/>
    <property type="molecule type" value="Genomic_DNA"/>
</dbReference>
<dbReference type="InterPro" id="IPR008969">
    <property type="entry name" value="CarboxyPept-like_regulatory"/>
</dbReference>